<dbReference type="GO" id="GO:0012505">
    <property type="term" value="C:endomembrane system"/>
    <property type="evidence" value="ECO:0007669"/>
    <property type="project" value="UniProtKB-SubCell"/>
</dbReference>
<gene>
    <name evidence="7" type="ORF">KBB96_05550</name>
</gene>
<feature type="transmembrane region" description="Helical" evidence="5">
    <location>
        <begin position="255"/>
        <end position="274"/>
    </location>
</feature>
<feature type="transmembrane region" description="Helical" evidence="5">
    <location>
        <begin position="38"/>
        <end position="54"/>
    </location>
</feature>
<evidence type="ECO:0000313" key="7">
    <source>
        <dbReference type="EMBL" id="QUE52355.1"/>
    </source>
</evidence>
<dbReference type="PANTHER" id="PTHR43826">
    <property type="entry name" value="GLUCOSE-6-PHOSPHATE EXCHANGER SLC37A4"/>
    <property type="match status" value="1"/>
</dbReference>
<evidence type="ECO:0000313" key="8">
    <source>
        <dbReference type="Proteomes" id="UP000676169"/>
    </source>
</evidence>
<evidence type="ECO:0000256" key="1">
    <source>
        <dbReference type="ARBA" id="ARBA00004127"/>
    </source>
</evidence>
<evidence type="ECO:0000256" key="3">
    <source>
        <dbReference type="ARBA" id="ARBA00022989"/>
    </source>
</evidence>
<sequence length="436" mass="47568">MSDPNPAKSVPPYPYAVGATAADGIVTLDEGLFRRARFRTLVAVMFCYLFYYTGRQTFGFAIPGMMKELGLDKIQLGWCGAAMLWCYAIGQAINGQLADRFGGKRMMALGACFSFLMNVVLSFAHSLPTILIPWAINGLAQSMGWAPGSRILSNWFDREQRGRAFGWYLFAAGCSSVLTFGLAAAVLPLGWRWIFRIPVCLLLLGSIVFWLVAKERPSDIGHADLPAETEGDGEALSNEAELTVWERYRKGLTSLPFLFGCFSIGFQNLARYGLLVWVPVHLLGENWDKSSTKWVAMALPFGMALGAMTAGWMSDRVFKGRRSTAIILFLMIAAVLAGVTSQVPRESVLSMPLLFLLGFFVYGPQSGYWALCPDLLGRRFAGTGIGIMNFFAYLFAGLGEPLIGGLIQHAGSTSIAFTVVATACAAGSLLMLLVRR</sequence>
<keyword evidence="3 5" id="KW-1133">Transmembrane helix</keyword>
<evidence type="ECO:0000259" key="6">
    <source>
        <dbReference type="PROSITE" id="PS50850"/>
    </source>
</evidence>
<evidence type="ECO:0000256" key="2">
    <source>
        <dbReference type="ARBA" id="ARBA00022692"/>
    </source>
</evidence>
<dbReference type="GO" id="GO:0061513">
    <property type="term" value="F:glucose 6-phosphate:phosphate antiporter activity"/>
    <property type="evidence" value="ECO:0007669"/>
    <property type="project" value="TreeGrafter"/>
</dbReference>
<keyword evidence="2 5" id="KW-0812">Transmembrane</keyword>
<feature type="transmembrane region" description="Helical" evidence="5">
    <location>
        <begin position="165"/>
        <end position="187"/>
    </location>
</feature>
<evidence type="ECO:0000256" key="4">
    <source>
        <dbReference type="ARBA" id="ARBA00023136"/>
    </source>
</evidence>
<feature type="transmembrane region" description="Helical" evidence="5">
    <location>
        <begin position="383"/>
        <end position="403"/>
    </location>
</feature>
<feature type="transmembrane region" description="Helical" evidence="5">
    <location>
        <begin position="415"/>
        <end position="434"/>
    </location>
</feature>
<dbReference type="KEGG" id="lamb:KBB96_05550"/>
<dbReference type="AlphaFoldDB" id="A0A975J1L3"/>
<name>A0A975J1L3_9BACT</name>
<dbReference type="InterPro" id="IPR011701">
    <property type="entry name" value="MFS"/>
</dbReference>
<feature type="transmembrane region" description="Helical" evidence="5">
    <location>
        <begin position="294"/>
        <end position="313"/>
    </location>
</feature>
<reference evidence="7" key="1">
    <citation type="submission" date="2021-04" db="EMBL/GenBank/DDBJ databases">
        <title>Luteolibacter sp. 32A isolated from the skin of an Anderson's salamander (Ambystoma andersonii).</title>
        <authorList>
            <person name="Spergser J."/>
            <person name="Busse H.-J."/>
        </authorList>
    </citation>
    <scope>NUCLEOTIDE SEQUENCE</scope>
    <source>
        <strain evidence="7">32A</strain>
    </source>
</reference>
<dbReference type="SUPFAM" id="SSF103473">
    <property type="entry name" value="MFS general substrate transporter"/>
    <property type="match status" value="1"/>
</dbReference>
<evidence type="ECO:0000256" key="5">
    <source>
        <dbReference type="SAM" id="Phobius"/>
    </source>
</evidence>
<dbReference type="Proteomes" id="UP000676169">
    <property type="component" value="Chromosome"/>
</dbReference>
<dbReference type="GO" id="GO:0016020">
    <property type="term" value="C:membrane"/>
    <property type="evidence" value="ECO:0007669"/>
    <property type="project" value="InterPro"/>
</dbReference>
<proteinExistence type="predicted"/>
<dbReference type="Pfam" id="PF07690">
    <property type="entry name" value="MFS_1"/>
    <property type="match status" value="1"/>
</dbReference>
<dbReference type="GO" id="GO:0035435">
    <property type="term" value="P:phosphate ion transmembrane transport"/>
    <property type="evidence" value="ECO:0007669"/>
    <property type="project" value="TreeGrafter"/>
</dbReference>
<organism evidence="7 8">
    <name type="scientific">Luteolibacter ambystomatis</name>
    <dbReference type="NCBI Taxonomy" id="2824561"/>
    <lineage>
        <taxon>Bacteria</taxon>
        <taxon>Pseudomonadati</taxon>
        <taxon>Verrucomicrobiota</taxon>
        <taxon>Verrucomicrobiia</taxon>
        <taxon>Verrucomicrobiales</taxon>
        <taxon>Verrucomicrobiaceae</taxon>
        <taxon>Luteolibacter</taxon>
    </lineage>
</organism>
<feature type="transmembrane region" description="Helical" evidence="5">
    <location>
        <begin position="193"/>
        <end position="213"/>
    </location>
</feature>
<dbReference type="PANTHER" id="PTHR43826:SF3">
    <property type="entry name" value="GLUCOSE-6-PHOSPHATE EXCHANGER SLC37A4"/>
    <property type="match status" value="1"/>
</dbReference>
<dbReference type="Gene3D" id="1.20.1250.20">
    <property type="entry name" value="MFS general substrate transporter like domains"/>
    <property type="match status" value="2"/>
</dbReference>
<dbReference type="PIRSF" id="PIRSF002808">
    <property type="entry name" value="Hexose_phosphate_transp"/>
    <property type="match status" value="1"/>
</dbReference>
<keyword evidence="4 5" id="KW-0472">Membrane</keyword>
<dbReference type="PROSITE" id="PS50850">
    <property type="entry name" value="MFS"/>
    <property type="match status" value="1"/>
</dbReference>
<keyword evidence="8" id="KW-1185">Reference proteome</keyword>
<feature type="transmembrane region" description="Helical" evidence="5">
    <location>
        <begin position="325"/>
        <end position="343"/>
    </location>
</feature>
<feature type="transmembrane region" description="Helical" evidence="5">
    <location>
        <begin position="106"/>
        <end position="125"/>
    </location>
</feature>
<accession>A0A975J1L3</accession>
<dbReference type="InterPro" id="IPR051337">
    <property type="entry name" value="OPA_Antiporter"/>
</dbReference>
<dbReference type="RefSeq" id="WP_211633262.1">
    <property type="nucleotide sequence ID" value="NZ_CP073100.1"/>
</dbReference>
<dbReference type="InterPro" id="IPR000849">
    <property type="entry name" value="Sugar_P_transporter"/>
</dbReference>
<comment type="subcellular location">
    <subcellularLocation>
        <location evidence="1">Endomembrane system</location>
        <topology evidence="1">Multi-pass membrane protein</topology>
    </subcellularLocation>
</comment>
<feature type="transmembrane region" description="Helical" evidence="5">
    <location>
        <begin position="349"/>
        <end position="371"/>
    </location>
</feature>
<dbReference type="InterPro" id="IPR020846">
    <property type="entry name" value="MFS_dom"/>
</dbReference>
<dbReference type="InterPro" id="IPR036259">
    <property type="entry name" value="MFS_trans_sf"/>
</dbReference>
<feature type="transmembrane region" description="Helical" evidence="5">
    <location>
        <begin position="74"/>
        <end position="94"/>
    </location>
</feature>
<feature type="transmembrane region" description="Helical" evidence="5">
    <location>
        <begin position="131"/>
        <end position="153"/>
    </location>
</feature>
<feature type="domain" description="Major facilitator superfamily (MFS) profile" evidence="6">
    <location>
        <begin position="40"/>
        <end position="436"/>
    </location>
</feature>
<protein>
    <submittedName>
        <fullName evidence="7">MFS transporter</fullName>
    </submittedName>
</protein>
<dbReference type="EMBL" id="CP073100">
    <property type="protein sequence ID" value="QUE52355.1"/>
    <property type="molecule type" value="Genomic_DNA"/>
</dbReference>